<evidence type="ECO:0000256" key="5">
    <source>
        <dbReference type="SAM" id="Coils"/>
    </source>
</evidence>
<dbReference type="PROSITE" id="PS51999">
    <property type="entry name" value="ZF_GRF"/>
    <property type="match status" value="1"/>
</dbReference>
<dbReference type="AlphaFoldDB" id="A0AAN9UMV9"/>
<feature type="compositionally biased region" description="Gly residues" evidence="6">
    <location>
        <begin position="123"/>
        <end position="142"/>
    </location>
</feature>
<keyword evidence="2 4" id="KW-0863">Zinc-finger</keyword>
<proteinExistence type="predicted"/>
<feature type="compositionally biased region" description="Basic and acidic residues" evidence="6">
    <location>
        <begin position="102"/>
        <end position="114"/>
    </location>
</feature>
<feature type="region of interest" description="Disordered" evidence="6">
    <location>
        <begin position="76"/>
        <end position="263"/>
    </location>
</feature>
<dbReference type="Pfam" id="PF06839">
    <property type="entry name" value="Zn_ribbon_GRF"/>
    <property type="match status" value="1"/>
</dbReference>
<sequence length="465" mass="48046">MAPPRTPSHRKAKGEAAAAAPRNGQIRGGVFIARRETENKGRSFYSCQKKSDRGNKCDFFLWSEDARLREVGAVLSNSRSEASGGGPSAAKKQTTLHAAITPRDERRDHTERTPITRAADLGFWGGAGGGAGGSSKGAGAGGLSTTAATTPSAGSSTLKASSSANNLSSPPPPPEDSDSDFSTDAENELADLADATSVAITPAPAPTATATSTEPATGSKRKREREDDDDDDKYGGFSSGEEEQLAAIADRSGKERGAAFTTPAVGAARTQNIIDLAGGMPTPLTGKPVRRVLFSHGTTTGAAVDSPLSKATADAATATATATPGSGSTKRQRVSGDDGDFLPSPSPPAAATTATTVTTTTPGAATPGGSAVGDIAQEIMGLLRRGQAQLEEPVLRDVRAALERHAAKARGLERGRDASRLAAKKAEARAAELQERVADLENRRRMDAETRRKMRGKLLELYGDS</sequence>
<evidence type="ECO:0000256" key="6">
    <source>
        <dbReference type="SAM" id="MobiDB-lite"/>
    </source>
</evidence>
<reference evidence="8 9" key="1">
    <citation type="submission" date="2024-02" db="EMBL/GenBank/DDBJ databases">
        <title>De novo assembly and annotation of 12 fungi associated with fruit tree decline syndrome in Ontario, Canada.</title>
        <authorList>
            <person name="Sulman M."/>
            <person name="Ellouze W."/>
            <person name="Ilyukhin E."/>
        </authorList>
    </citation>
    <scope>NUCLEOTIDE SEQUENCE [LARGE SCALE GENOMIC DNA]</scope>
    <source>
        <strain evidence="8 9">M11/M66-122</strain>
    </source>
</reference>
<feature type="compositionally biased region" description="Low complexity" evidence="6">
    <location>
        <begin position="311"/>
        <end position="323"/>
    </location>
</feature>
<organism evidence="8 9">
    <name type="scientific">Diatrype stigma</name>
    <dbReference type="NCBI Taxonomy" id="117547"/>
    <lineage>
        <taxon>Eukaryota</taxon>
        <taxon>Fungi</taxon>
        <taxon>Dikarya</taxon>
        <taxon>Ascomycota</taxon>
        <taxon>Pezizomycotina</taxon>
        <taxon>Sordariomycetes</taxon>
        <taxon>Xylariomycetidae</taxon>
        <taxon>Xylariales</taxon>
        <taxon>Diatrypaceae</taxon>
        <taxon>Diatrype</taxon>
    </lineage>
</organism>
<dbReference type="Proteomes" id="UP001320420">
    <property type="component" value="Unassembled WGS sequence"/>
</dbReference>
<comment type="caution">
    <text evidence="8">The sequence shown here is derived from an EMBL/GenBank/DDBJ whole genome shotgun (WGS) entry which is preliminary data.</text>
</comment>
<keyword evidence="9" id="KW-1185">Reference proteome</keyword>
<evidence type="ECO:0000313" key="8">
    <source>
        <dbReference type="EMBL" id="KAK7746168.1"/>
    </source>
</evidence>
<dbReference type="InterPro" id="IPR010666">
    <property type="entry name" value="Znf_GRF"/>
</dbReference>
<evidence type="ECO:0000256" key="2">
    <source>
        <dbReference type="ARBA" id="ARBA00022771"/>
    </source>
</evidence>
<keyword evidence="1" id="KW-0479">Metal-binding</keyword>
<keyword evidence="3" id="KW-0862">Zinc</keyword>
<dbReference type="GO" id="GO:0008270">
    <property type="term" value="F:zinc ion binding"/>
    <property type="evidence" value="ECO:0007669"/>
    <property type="project" value="UniProtKB-KW"/>
</dbReference>
<evidence type="ECO:0000256" key="3">
    <source>
        <dbReference type="ARBA" id="ARBA00022833"/>
    </source>
</evidence>
<feature type="compositionally biased region" description="Low complexity" evidence="6">
    <location>
        <begin position="349"/>
        <end position="372"/>
    </location>
</feature>
<evidence type="ECO:0000313" key="9">
    <source>
        <dbReference type="Proteomes" id="UP001320420"/>
    </source>
</evidence>
<feature type="compositionally biased region" description="Acidic residues" evidence="6">
    <location>
        <begin position="175"/>
        <end position="191"/>
    </location>
</feature>
<feature type="coiled-coil region" evidence="5">
    <location>
        <begin position="416"/>
        <end position="450"/>
    </location>
</feature>
<name>A0AAN9UMV9_9PEZI</name>
<evidence type="ECO:0000256" key="1">
    <source>
        <dbReference type="ARBA" id="ARBA00022723"/>
    </source>
</evidence>
<feature type="compositionally biased region" description="Low complexity" evidence="6">
    <location>
        <begin position="192"/>
        <end position="217"/>
    </location>
</feature>
<feature type="region of interest" description="Disordered" evidence="6">
    <location>
        <begin position="299"/>
        <end position="372"/>
    </location>
</feature>
<dbReference type="EMBL" id="JAKJXP020000100">
    <property type="protein sequence ID" value="KAK7746168.1"/>
    <property type="molecule type" value="Genomic_DNA"/>
</dbReference>
<feature type="region of interest" description="Disordered" evidence="6">
    <location>
        <begin position="1"/>
        <end position="25"/>
    </location>
</feature>
<gene>
    <name evidence="8" type="ORF">SLS62_009458</name>
</gene>
<protein>
    <recommendedName>
        <fullName evidence="7">GRF-type domain-containing protein</fullName>
    </recommendedName>
</protein>
<evidence type="ECO:0000259" key="7">
    <source>
        <dbReference type="PROSITE" id="PS51999"/>
    </source>
</evidence>
<evidence type="ECO:0000256" key="4">
    <source>
        <dbReference type="PROSITE-ProRule" id="PRU01343"/>
    </source>
</evidence>
<feature type="compositionally biased region" description="Low complexity" evidence="6">
    <location>
        <begin position="143"/>
        <end position="168"/>
    </location>
</feature>
<feature type="domain" description="GRF-type" evidence="7">
    <location>
        <begin position="20"/>
        <end position="66"/>
    </location>
</feature>
<keyword evidence="5" id="KW-0175">Coiled coil</keyword>
<accession>A0AAN9UMV9</accession>